<dbReference type="HOGENOM" id="CLU_000445_89_3_9"/>
<evidence type="ECO:0000259" key="15">
    <source>
        <dbReference type="PROSITE" id="PS50109"/>
    </source>
</evidence>
<keyword evidence="11 14" id="KW-1133">Transmembrane helix</keyword>
<dbReference type="FunFam" id="3.30.565.10:FF:000013">
    <property type="entry name" value="Two-component sensor histidine kinase"/>
    <property type="match status" value="1"/>
</dbReference>
<sequence>MKTKWFNGIRIKLLVTFISSIILAIGCIVIFQTFLLKQIGNKYGDITQLETRYSYIYFLIFFILTSVFFYIFSRKIIIRIEHINKSVEAIKEGNLDIHIPMAVNDEVGNLANNINSMVKSLKKSIERERRAEVMKNEMISNISHDLRTPITSLKGYIELIKSNIQEDVVVCHTYVDVVQRKCNELEKQVNDLLEYCNIEFKEVKLTKDVIEVKELVQQVMIDFVPQLEDIGMRFHIESVKQKIYIEVDVSLIIRLLQNIISNSIFYGQTEKKMIIKILTDNSNVVIKIINYGKQIEPEDLPYIFERLYRAEKSRNAHTGGKGMGLAIAKSIAELHAGTITVHSNKIETAFIIILPEHRRES</sequence>
<evidence type="ECO:0000256" key="7">
    <source>
        <dbReference type="ARBA" id="ARBA00022692"/>
    </source>
</evidence>
<dbReference type="EMBL" id="AHDV01000007">
    <property type="protein sequence ID" value="EJV87819.1"/>
    <property type="molecule type" value="Genomic_DNA"/>
</dbReference>
<dbReference type="InterPro" id="IPR050398">
    <property type="entry name" value="HssS/ArlS-like"/>
</dbReference>
<dbReference type="PROSITE" id="PS50109">
    <property type="entry name" value="HIS_KIN"/>
    <property type="match status" value="1"/>
</dbReference>
<comment type="catalytic activity">
    <reaction evidence="1">
        <text>ATP + protein L-histidine = ADP + protein N-phospho-L-histidine.</text>
        <dbReference type="EC" id="2.7.13.3"/>
    </reaction>
</comment>
<feature type="domain" description="Histidine kinase" evidence="15">
    <location>
        <begin position="141"/>
        <end position="358"/>
    </location>
</feature>
<keyword evidence="6" id="KW-0808">Transferase</keyword>
<dbReference type="Proteomes" id="UP000004136">
    <property type="component" value="Unassembled WGS sequence"/>
</dbReference>
<keyword evidence="12" id="KW-0902">Two-component regulatory system</keyword>
<dbReference type="SUPFAM" id="SSF47384">
    <property type="entry name" value="Homodimeric domain of signal transducing histidine kinase"/>
    <property type="match status" value="1"/>
</dbReference>
<feature type="transmembrane region" description="Helical" evidence="14">
    <location>
        <begin position="55"/>
        <end position="72"/>
    </location>
</feature>
<keyword evidence="4" id="KW-1003">Cell membrane</keyword>
<evidence type="ECO:0000259" key="16">
    <source>
        <dbReference type="PROSITE" id="PS50885"/>
    </source>
</evidence>
<dbReference type="SUPFAM" id="SSF158472">
    <property type="entry name" value="HAMP domain-like"/>
    <property type="match status" value="1"/>
</dbReference>
<dbReference type="RefSeq" id="WP_002135687.1">
    <property type="nucleotide sequence ID" value="NZ_JH804672.1"/>
</dbReference>
<reference evidence="17 18" key="1">
    <citation type="submission" date="2012-04" db="EMBL/GenBank/DDBJ databases">
        <title>The Genome Sequence of Bacillus cereus HuA2-1.</title>
        <authorList>
            <consortium name="The Broad Institute Genome Sequencing Platform"/>
            <consortium name="The Broad Institute Genome Sequencing Center for Infectious Disease"/>
            <person name="Feldgarden M."/>
            <person name="Van der Auwera G.A."/>
            <person name="Mahillon J."/>
            <person name="Duprez V."/>
            <person name="Timmery S."/>
            <person name="Mattelet C."/>
            <person name="Dierick K."/>
            <person name="Sun M."/>
            <person name="Yu Z."/>
            <person name="Zhu L."/>
            <person name="Hu X."/>
            <person name="Shank E.B."/>
            <person name="Swiecicka I."/>
            <person name="Hansen B.M."/>
            <person name="Andrup L."/>
            <person name="Young S.K."/>
            <person name="Zeng Q."/>
            <person name="Gargeya S."/>
            <person name="Fitzgerald M."/>
            <person name="Haas B."/>
            <person name="Abouelleil A."/>
            <person name="Alvarado L."/>
            <person name="Arachchi H.M."/>
            <person name="Berlin A."/>
            <person name="Chapman S.B."/>
            <person name="Goldberg J."/>
            <person name="Griggs A."/>
            <person name="Gujja S."/>
            <person name="Hansen M."/>
            <person name="Howarth C."/>
            <person name="Imamovic A."/>
            <person name="Larimer J."/>
            <person name="McCowen C."/>
            <person name="Montmayeur A."/>
            <person name="Murphy C."/>
            <person name="Neiman D."/>
            <person name="Pearson M."/>
            <person name="Priest M."/>
            <person name="Roberts A."/>
            <person name="Saif S."/>
            <person name="Shea T."/>
            <person name="Sisk P."/>
            <person name="Sykes S."/>
            <person name="Wortman J."/>
            <person name="Nusbaum C."/>
            <person name="Birren B."/>
        </authorList>
    </citation>
    <scope>NUCLEOTIDE SEQUENCE [LARGE SCALE GENOMIC DNA]</scope>
    <source>
        <strain evidence="17 18">HuA2-1</strain>
    </source>
</reference>
<dbReference type="SMART" id="SM00304">
    <property type="entry name" value="HAMP"/>
    <property type="match status" value="1"/>
</dbReference>
<dbReference type="AlphaFoldDB" id="J9C9X6"/>
<evidence type="ECO:0000256" key="9">
    <source>
        <dbReference type="ARBA" id="ARBA00022777"/>
    </source>
</evidence>
<evidence type="ECO:0000313" key="18">
    <source>
        <dbReference type="Proteomes" id="UP000004136"/>
    </source>
</evidence>
<keyword evidence="8" id="KW-0547">Nucleotide-binding</keyword>
<dbReference type="InterPro" id="IPR004358">
    <property type="entry name" value="Sig_transdc_His_kin-like_C"/>
</dbReference>
<dbReference type="PRINTS" id="PR00344">
    <property type="entry name" value="BCTRLSENSOR"/>
</dbReference>
<dbReference type="PANTHER" id="PTHR45528:SF1">
    <property type="entry name" value="SENSOR HISTIDINE KINASE CPXA"/>
    <property type="match status" value="1"/>
</dbReference>
<evidence type="ECO:0000256" key="10">
    <source>
        <dbReference type="ARBA" id="ARBA00022840"/>
    </source>
</evidence>
<dbReference type="Pfam" id="PF00512">
    <property type="entry name" value="HisKA"/>
    <property type="match status" value="1"/>
</dbReference>
<dbReference type="GO" id="GO:0000155">
    <property type="term" value="F:phosphorelay sensor kinase activity"/>
    <property type="evidence" value="ECO:0007669"/>
    <property type="project" value="InterPro"/>
</dbReference>
<evidence type="ECO:0000256" key="5">
    <source>
        <dbReference type="ARBA" id="ARBA00022553"/>
    </source>
</evidence>
<keyword evidence="5" id="KW-0597">Phosphoprotein</keyword>
<comment type="caution">
    <text evidence="17">The sequence shown here is derived from an EMBL/GenBank/DDBJ whole genome shotgun (WGS) entry which is preliminary data.</text>
</comment>
<keyword evidence="13 14" id="KW-0472">Membrane</keyword>
<evidence type="ECO:0000256" key="3">
    <source>
        <dbReference type="ARBA" id="ARBA00012438"/>
    </source>
</evidence>
<protein>
    <recommendedName>
        <fullName evidence="3">histidine kinase</fullName>
        <ecNumber evidence="3">2.7.13.3</ecNumber>
    </recommendedName>
</protein>
<accession>J9C9X6</accession>
<evidence type="ECO:0000256" key="12">
    <source>
        <dbReference type="ARBA" id="ARBA00023012"/>
    </source>
</evidence>
<keyword evidence="7 14" id="KW-0812">Transmembrane</keyword>
<dbReference type="InterPro" id="IPR036890">
    <property type="entry name" value="HATPase_C_sf"/>
</dbReference>
<dbReference type="Gene3D" id="6.10.340.10">
    <property type="match status" value="1"/>
</dbReference>
<evidence type="ECO:0000256" key="4">
    <source>
        <dbReference type="ARBA" id="ARBA00022475"/>
    </source>
</evidence>
<name>J9C9X6_BACCE</name>
<dbReference type="InterPro" id="IPR005467">
    <property type="entry name" value="His_kinase_dom"/>
</dbReference>
<dbReference type="PROSITE" id="PS51257">
    <property type="entry name" value="PROKAR_LIPOPROTEIN"/>
    <property type="match status" value="1"/>
</dbReference>
<dbReference type="GO" id="GO:0005524">
    <property type="term" value="F:ATP binding"/>
    <property type="evidence" value="ECO:0007669"/>
    <property type="project" value="UniProtKB-KW"/>
</dbReference>
<evidence type="ECO:0000256" key="2">
    <source>
        <dbReference type="ARBA" id="ARBA00004651"/>
    </source>
</evidence>
<evidence type="ECO:0000256" key="13">
    <source>
        <dbReference type="ARBA" id="ARBA00023136"/>
    </source>
</evidence>
<proteinExistence type="predicted"/>
<dbReference type="InterPro" id="IPR003594">
    <property type="entry name" value="HATPase_dom"/>
</dbReference>
<dbReference type="Gene3D" id="3.30.565.10">
    <property type="entry name" value="Histidine kinase-like ATPase, C-terminal domain"/>
    <property type="match status" value="1"/>
</dbReference>
<dbReference type="PROSITE" id="PS50885">
    <property type="entry name" value="HAMP"/>
    <property type="match status" value="1"/>
</dbReference>
<dbReference type="Pfam" id="PF02518">
    <property type="entry name" value="HATPase_c"/>
    <property type="match status" value="1"/>
</dbReference>
<comment type="subcellular location">
    <subcellularLocation>
        <location evidence="2">Cell membrane</location>
        <topology evidence="2">Multi-pass membrane protein</topology>
    </subcellularLocation>
</comment>
<dbReference type="PATRIC" id="fig|1053201.3.peg.1346"/>
<dbReference type="CDD" id="cd06225">
    <property type="entry name" value="HAMP"/>
    <property type="match status" value="1"/>
</dbReference>
<dbReference type="InterPro" id="IPR036097">
    <property type="entry name" value="HisK_dim/P_sf"/>
</dbReference>
<dbReference type="PANTHER" id="PTHR45528">
    <property type="entry name" value="SENSOR HISTIDINE KINASE CPXA"/>
    <property type="match status" value="1"/>
</dbReference>
<gene>
    <name evidence="17" type="ORF">IG3_01306</name>
</gene>
<dbReference type="Gene3D" id="1.10.287.130">
    <property type="match status" value="1"/>
</dbReference>
<dbReference type="Pfam" id="PF00672">
    <property type="entry name" value="HAMP"/>
    <property type="match status" value="1"/>
</dbReference>
<keyword evidence="10" id="KW-0067">ATP-binding</keyword>
<feature type="domain" description="HAMP" evidence="16">
    <location>
        <begin position="74"/>
        <end position="126"/>
    </location>
</feature>
<keyword evidence="9" id="KW-0418">Kinase</keyword>
<organism evidence="17 18">
    <name type="scientific">Bacillus cereus HuA2-1</name>
    <dbReference type="NCBI Taxonomy" id="1053201"/>
    <lineage>
        <taxon>Bacteria</taxon>
        <taxon>Bacillati</taxon>
        <taxon>Bacillota</taxon>
        <taxon>Bacilli</taxon>
        <taxon>Bacillales</taxon>
        <taxon>Bacillaceae</taxon>
        <taxon>Bacillus</taxon>
        <taxon>Bacillus cereus group</taxon>
    </lineage>
</organism>
<dbReference type="InterPro" id="IPR003660">
    <property type="entry name" value="HAMP_dom"/>
</dbReference>
<evidence type="ECO:0000256" key="14">
    <source>
        <dbReference type="SAM" id="Phobius"/>
    </source>
</evidence>
<evidence type="ECO:0000256" key="11">
    <source>
        <dbReference type="ARBA" id="ARBA00022989"/>
    </source>
</evidence>
<evidence type="ECO:0000313" key="17">
    <source>
        <dbReference type="EMBL" id="EJV87819.1"/>
    </source>
</evidence>
<dbReference type="SUPFAM" id="SSF55874">
    <property type="entry name" value="ATPase domain of HSP90 chaperone/DNA topoisomerase II/histidine kinase"/>
    <property type="match status" value="1"/>
</dbReference>
<evidence type="ECO:0000256" key="1">
    <source>
        <dbReference type="ARBA" id="ARBA00000085"/>
    </source>
</evidence>
<evidence type="ECO:0000256" key="6">
    <source>
        <dbReference type="ARBA" id="ARBA00022679"/>
    </source>
</evidence>
<dbReference type="InterPro" id="IPR003661">
    <property type="entry name" value="HisK_dim/P_dom"/>
</dbReference>
<dbReference type="EC" id="2.7.13.3" evidence="3"/>
<feature type="transmembrane region" description="Helical" evidence="14">
    <location>
        <begin position="12"/>
        <end position="35"/>
    </location>
</feature>
<dbReference type="CDD" id="cd00082">
    <property type="entry name" value="HisKA"/>
    <property type="match status" value="1"/>
</dbReference>
<dbReference type="SMART" id="SM00388">
    <property type="entry name" value="HisKA"/>
    <property type="match status" value="1"/>
</dbReference>
<dbReference type="GO" id="GO:0005886">
    <property type="term" value="C:plasma membrane"/>
    <property type="evidence" value="ECO:0007669"/>
    <property type="project" value="UniProtKB-SubCell"/>
</dbReference>
<dbReference type="SMART" id="SM00387">
    <property type="entry name" value="HATPase_c"/>
    <property type="match status" value="1"/>
</dbReference>
<evidence type="ECO:0000256" key="8">
    <source>
        <dbReference type="ARBA" id="ARBA00022741"/>
    </source>
</evidence>